<evidence type="ECO:0000256" key="2">
    <source>
        <dbReference type="ARBA" id="ARBA00022618"/>
    </source>
</evidence>
<dbReference type="GO" id="GO:0005634">
    <property type="term" value="C:nucleus"/>
    <property type="evidence" value="ECO:0007669"/>
    <property type="project" value="TreeGrafter"/>
</dbReference>
<evidence type="ECO:0000256" key="4">
    <source>
        <dbReference type="ARBA" id="ARBA00023306"/>
    </source>
</evidence>
<feature type="non-terminal residue" evidence="6">
    <location>
        <position position="515"/>
    </location>
</feature>
<evidence type="ECO:0000313" key="7">
    <source>
        <dbReference type="Proteomes" id="UP000824469"/>
    </source>
</evidence>
<dbReference type="Pfam" id="PF13401">
    <property type="entry name" value="AAA_22"/>
    <property type="match status" value="1"/>
</dbReference>
<evidence type="ECO:0000313" key="6">
    <source>
        <dbReference type="EMBL" id="KAH9326494.1"/>
    </source>
</evidence>
<dbReference type="FunFam" id="3.40.50.300:FF:000547">
    <property type="entry name" value="Cell division control protein"/>
    <property type="match status" value="1"/>
</dbReference>
<protein>
    <recommendedName>
        <fullName evidence="5">Cdc6 C-terminal domain-containing protein</fullName>
    </recommendedName>
</protein>
<dbReference type="EMBL" id="JAHRHJ020000002">
    <property type="protein sequence ID" value="KAH9326494.1"/>
    <property type="molecule type" value="Genomic_DNA"/>
</dbReference>
<dbReference type="InterPro" id="IPR050311">
    <property type="entry name" value="ORC1/CDC6"/>
</dbReference>
<dbReference type="SMART" id="SM01074">
    <property type="entry name" value="Cdc6_C"/>
    <property type="match status" value="1"/>
</dbReference>
<keyword evidence="2" id="KW-0132">Cell division</keyword>
<dbReference type="InterPro" id="IPR027417">
    <property type="entry name" value="P-loop_NTPase"/>
</dbReference>
<dbReference type="GO" id="GO:0051301">
    <property type="term" value="P:cell division"/>
    <property type="evidence" value="ECO:0007669"/>
    <property type="project" value="UniProtKB-KW"/>
</dbReference>
<dbReference type="InterPro" id="IPR016314">
    <property type="entry name" value="Cdc6/18"/>
</dbReference>
<dbReference type="CDD" id="cd08768">
    <property type="entry name" value="Cdc6_C"/>
    <property type="match status" value="1"/>
</dbReference>
<evidence type="ECO:0000256" key="3">
    <source>
        <dbReference type="ARBA" id="ARBA00022705"/>
    </source>
</evidence>
<dbReference type="Proteomes" id="UP000824469">
    <property type="component" value="Unassembled WGS sequence"/>
</dbReference>
<organism evidence="6 7">
    <name type="scientific">Taxus chinensis</name>
    <name type="common">Chinese yew</name>
    <name type="synonym">Taxus wallichiana var. chinensis</name>
    <dbReference type="NCBI Taxonomy" id="29808"/>
    <lineage>
        <taxon>Eukaryota</taxon>
        <taxon>Viridiplantae</taxon>
        <taxon>Streptophyta</taxon>
        <taxon>Embryophyta</taxon>
        <taxon>Tracheophyta</taxon>
        <taxon>Spermatophyta</taxon>
        <taxon>Pinopsida</taxon>
        <taxon>Pinidae</taxon>
        <taxon>Conifers II</taxon>
        <taxon>Cupressales</taxon>
        <taxon>Taxaceae</taxon>
        <taxon>Taxus</taxon>
    </lineage>
</organism>
<reference evidence="6 7" key="1">
    <citation type="journal article" date="2021" name="Nat. Plants">
        <title>The Taxus genome provides insights into paclitaxel biosynthesis.</title>
        <authorList>
            <person name="Xiong X."/>
            <person name="Gou J."/>
            <person name="Liao Q."/>
            <person name="Li Y."/>
            <person name="Zhou Q."/>
            <person name="Bi G."/>
            <person name="Li C."/>
            <person name="Du R."/>
            <person name="Wang X."/>
            <person name="Sun T."/>
            <person name="Guo L."/>
            <person name="Liang H."/>
            <person name="Lu P."/>
            <person name="Wu Y."/>
            <person name="Zhang Z."/>
            <person name="Ro D.K."/>
            <person name="Shang Y."/>
            <person name="Huang S."/>
            <person name="Yan J."/>
        </authorList>
    </citation>
    <scope>NUCLEOTIDE SEQUENCE [LARGE SCALE GENOMIC DNA]</scope>
    <source>
        <strain evidence="6">Ta-2019</strain>
    </source>
</reference>
<dbReference type="GO" id="GO:0033314">
    <property type="term" value="P:mitotic DNA replication checkpoint signaling"/>
    <property type="evidence" value="ECO:0007669"/>
    <property type="project" value="TreeGrafter"/>
</dbReference>
<proteinExistence type="inferred from homology"/>
<sequence length="515" mass="57751">MTVIVPSPSSYKCSGTQVVICPKKSIEMTPRRSSRLNSPAALPNSNGLGLKRCRESPLQHLENECTTPKSKRLKTDIVVEKSPNRVRRSLSMEESENGVISNGAEIKDRLSPCNGIAEKENKQNRVSALQANGNGCIKSPKKANGNGSIRSPKKVACVEVDIPRSPKSPRKKLNNLTNQLQKWNPKDSSHVLAVKTALHLSEVPKSLICREEEQKKLFDFCKTCIEKEKVGSLYVCGCPGTGKSLLLEKVRSLSVEWAKEARIPPPNSVVINCTSLTNTSDIFKRILEQCQGRKNHFAYSSPFEELKSLLCQKKNPAAKKMMLLIIDEMDFLITRDQSVLYDLFRLPSFPNSQCMLIGISNAIDLTDRFLPKLQSLNCKPLIMTFRAYSKDQILKILQQRLKVRIDHMARSLAKTFRSAVVDTIQSLPQHQQIVLCSAVKFFRRGKKDATLGELNAAYLDFCKTTSMHPLTGPEFSSMCRVLSDQALLYLGQSREDRLRRVTLKVDEGDVIFALQ</sequence>
<name>A0AA38LJM8_TAXCH</name>
<comment type="caution">
    <text evidence="6">The sequence shown here is derived from an EMBL/GenBank/DDBJ whole genome shotgun (WGS) entry which is preliminary data.</text>
</comment>
<dbReference type="InterPro" id="IPR049945">
    <property type="entry name" value="AAA_22"/>
</dbReference>
<dbReference type="PANTHER" id="PTHR10763:SF26">
    <property type="entry name" value="CELL DIVISION CONTROL PROTEIN 6 HOMOLOG"/>
    <property type="match status" value="1"/>
</dbReference>
<dbReference type="PANTHER" id="PTHR10763">
    <property type="entry name" value="CELL DIVISION CONTROL PROTEIN 6-RELATED"/>
    <property type="match status" value="1"/>
</dbReference>
<dbReference type="SUPFAM" id="SSF52540">
    <property type="entry name" value="P-loop containing nucleoside triphosphate hydrolases"/>
    <property type="match status" value="1"/>
</dbReference>
<dbReference type="OMA" id="HLENECT"/>
<gene>
    <name evidence="6" type="ORF">KI387_006672</name>
</gene>
<keyword evidence="3" id="KW-0235">DNA replication</keyword>
<dbReference type="PIRSF" id="PIRSF001767">
    <property type="entry name" value="Cdc6"/>
    <property type="match status" value="1"/>
</dbReference>
<dbReference type="GO" id="GO:0006270">
    <property type="term" value="P:DNA replication initiation"/>
    <property type="evidence" value="ECO:0007669"/>
    <property type="project" value="InterPro"/>
</dbReference>
<accession>A0AA38LJM8</accession>
<dbReference type="InterPro" id="IPR036390">
    <property type="entry name" value="WH_DNA-bd_sf"/>
</dbReference>
<evidence type="ECO:0000259" key="5">
    <source>
        <dbReference type="SMART" id="SM01074"/>
    </source>
</evidence>
<dbReference type="Gene3D" id="1.10.10.10">
    <property type="entry name" value="Winged helix-like DNA-binding domain superfamily/Winged helix DNA-binding domain"/>
    <property type="match status" value="1"/>
</dbReference>
<feature type="domain" description="Cdc6 C-terminal" evidence="5">
    <location>
        <begin position="435"/>
        <end position="514"/>
    </location>
</feature>
<keyword evidence="7" id="KW-1185">Reference proteome</keyword>
<comment type="similarity">
    <text evidence="1">Belongs to the CDC6/cdc18 family.</text>
</comment>
<dbReference type="GO" id="GO:0003688">
    <property type="term" value="F:DNA replication origin binding"/>
    <property type="evidence" value="ECO:0007669"/>
    <property type="project" value="TreeGrafter"/>
</dbReference>
<keyword evidence="4" id="KW-0131">Cell cycle</keyword>
<dbReference type="InterPro" id="IPR036388">
    <property type="entry name" value="WH-like_DNA-bd_sf"/>
</dbReference>
<dbReference type="GO" id="GO:0016887">
    <property type="term" value="F:ATP hydrolysis activity"/>
    <property type="evidence" value="ECO:0007669"/>
    <property type="project" value="InterPro"/>
</dbReference>
<dbReference type="Pfam" id="PF09079">
    <property type="entry name" value="WHD_Cdc6"/>
    <property type="match status" value="1"/>
</dbReference>
<dbReference type="AlphaFoldDB" id="A0AA38LJM8"/>
<dbReference type="InterPro" id="IPR015163">
    <property type="entry name" value="Cdc6_C"/>
</dbReference>
<dbReference type="SUPFAM" id="SSF46785">
    <property type="entry name" value="Winged helix' DNA-binding domain"/>
    <property type="match status" value="1"/>
</dbReference>
<dbReference type="Gene3D" id="3.40.50.300">
    <property type="entry name" value="P-loop containing nucleotide triphosphate hydrolases"/>
    <property type="match status" value="1"/>
</dbReference>
<evidence type="ECO:0000256" key="1">
    <source>
        <dbReference type="ARBA" id="ARBA00006184"/>
    </source>
</evidence>
<dbReference type="CDD" id="cd00009">
    <property type="entry name" value="AAA"/>
    <property type="match status" value="1"/>
</dbReference>